<feature type="transmembrane region" description="Helical" evidence="1">
    <location>
        <begin position="47"/>
        <end position="65"/>
    </location>
</feature>
<proteinExistence type="predicted"/>
<dbReference type="Proteomes" id="UP001241110">
    <property type="component" value="Unassembled WGS sequence"/>
</dbReference>
<gene>
    <name evidence="2" type="ORF">QNI16_37430</name>
</gene>
<comment type="caution">
    <text evidence="2">The sequence shown here is derived from an EMBL/GenBank/DDBJ whole genome shotgun (WGS) entry which is preliminary data.</text>
</comment>
<organism evidence="2 3">
    <name type="scientific">Xanthocytophaga flava</name>
    <dbReference type="NCBI Taxonomy" id="3048013"/>
    <lineage>
        <taxon>Bacteria</taxon>
        <taxon>Pseudomonadati</taxon>
        <taxon>Bacteroidota</taxon>
        <taxon>Cytophagia</taxon>
        <taxon>Cytophagales</taxon>
        <taxon>Rhodocytophagaceae</taxon>
        <taxon>Xanthocytophaga</taxon>
    </lineage>
</organism>
<evidence type="ECO:0000313" key="3">
    <source>
        <dbReference type="Proteomes" id="UP001241110"/>
    </source>
</evidence>
<name>A0AAE3UB77_9BACT</name>
<feature type="transmembrane region" description="Helical" evidence="1">
    <location>
        <begin position="22"/>
        <end position="41"/>
    </location>
</feature>
<sequence>MSLFSGFETDFKITNVFPQGRVLLYILIGYGLCQTIFYFSTGFWQSINAYAGLGLTFAIAISTMLSETRLRIVLFLSLSTLLYFLMVRLALVQAYFSANLFFVVLASVSGAILETLLFCTLFQCLGYLSYLDIFFVLLCAALAIYVLTFVTFPGKEEFVGILIWQLAVGYIFTRIYTRKIATQKPAEHP</sequence>
<feature type="transmembrane region" description="Helical" evidence="1">
    <location>
        <begin position="158"/>
        <end position="176"/>
    </location>
</feature>
<feature type="transmembrane region" description="Helical" evidence="1">
    <location>
        <begin position="100"/>
        <end position="121"/>
    </location>
</feature>
<feature type="transmembrane region" description="Helical" evidence="1">
    <location>
        <begin position="133"/>
        <end position="152"/>
    </location>
</feature>
<keyword evidence="1" id="KW-0812">Transmembrane</keyword>
<evidence type="ECO:0000313" key="2">
    <source>
        <dbReference type="EMBL" id="MDJ1486226.1"/>
    </source>
</evidence>
<dbReference type="AlphaFoldDB" id="A0AAE3UB77"/>
<protein>
    <submittedName>
        <fullName evidence="2">Uncharacterized protein</fullName>
    </submittedName>
</protein>
<keyword evidence="1" id="KW-0472">Membrane</keyword>
<reference evidence="2" key="1">
    <citation type="submission" date="2023-05" db="EMBL/GenBank/DDBJ databases">
        <authorList>
            <person name="Zhang X."/>
        </authorList>
    </citation>
    <scope>NUCLEOTIDE SEQUENCE</scope>
    <source>
        <strain evidence="2">YF14B1</strain>
    </source>
</reference>
<evidence type="ECO:0000256" key="1">
    <source>
        <dbReference type="SAM" id="Phobius"/>
    </source>
</evidence>
<keyword evidence="1" id="KW-1133">Transmembrane helix</keyword>
<dbReference type="EMBL" id="JASJOS010000031">
    <property type="protein sequence ID" value="MDJ1486226.1"/>
    <property type="molecule type" value="Genomic_DNA"/>
</dbReference>
<accession>A0AAE3UB77</accession>
<dbReference type="RefSeq" id="WP_313989658.1">
    <property type="nucleotide sequence ID" value="NZ_JASJOS010000031.1"/>
</dbReference>
<feature type="transmembrane region" description="Helical" evidence="1">
    <location>
        <begin position="72"/>
        <end position="94"/>
    </location>
</feature>